<evidence type="ECO:0000313" key="6">
    <source>
        <dbReference type="Proteomes" id="UP001207736"/>
    </source>
</evidence>
<accession>A0AAV5ATH7</accession>
<dbReference type="Gene3D" id="3.30.300.30">
    <property type="match status" value="1"/>
</dbReference>
<dbReference type="AlphaFoldDB" id="A0AAV5ATH7"/>
<proteinExistence type="inferred from homology"/>
<protein>
    <submittedName>
        <fullName evidence="4">O-succinylbenzoic acid--CoA ligase</fullName>
    </submittedName>
</protein>
<sequence length="361" mass="41340">MNKITYRTINSALKINGFSCDYDRLRIIGITYIKEGYPYMKQIGNFLLSWLDNKDYIDISTSGTTGVPRAVQIKKQHMVNSALATGKYLNLKEGNTALCCLPASFIAGRMMIVRAIILGLEIDFIEPSSIPMKLTNKSYDFVAMTPMQASKSIEELHRIKKLILGGSPISNDLEEKLQSVDCQVYASYGMTETVSHIAIRKVNNRKKEKKTYKAMPHVSFEQDNRNCLVINCFKVSDKPIITNDVVELIDETEFEWKGRYDNVINSGGFKIFPENIETKLIGYIKNRYFIWHENDPILGQKAVLLIEGKEDKYPNLLEKLQEDRKLLRYEIPKNVYFVPKFILTETGKTKREETANSVITS</sequence>
<comment type="caution">
    <text evidence="4">The sequence shown here is derived from an EMBL/GenBank/DDBJ whole genome shotgun (WGS) entry which is preliminary data.</text>
</comment>
<organism evidence="4 6">
    <name type="scientific">Capnocytophaga catalasegens</name>
    <dbReference type="NCBI Taxonomy" id="1004260"/>
    <lineage>
        <taxon>Bacteria</taxon>
        <taxon>Pseudomonadati</taxon>
        <taxon>Bacteroidota</taxon>
        <taxon>Flavobacteriia</taxon>
        <taxon>Flavobacteriales</taxon>
        <taxon>Flavobacteriaceae</taxon>
        <taxon>Capnocytophaga</taxon>
    </lineage>
</organism>
<evidence type="ECO:0000313" key="4">
    <source>
        <dbReference type="EMBL" id="GJM50607.1"/>
    </source>
</evidence>
<comment type="similarity">
    <text evidence="1">Belongs to the ATP-dependent AMP-binding enzyme family.</text>
</comment>
<keyword evidence="2 4" id="KW-0436">Ligase</keyword>
<reference evidence="4 7" key="1">
    <citation type="submission" date="2021-11" db="EMBL/GenBank/DDBJ databases">
        <title>Draft genome sequence of Capnocytophaga sp. strain KC07075 isolated from cat oral cavity.</title>
        <authorList>
            <person name="Suzuki M."/>
            <person name="Imaoka K."/>
            <person name="Kimura M."/>
            <person name="Morikawa S."/>
            <person name="Maeda K."/>
        </authorList>
    </citation>
    <scope>NUCLEOTIDE SEQUENCE</scope>
    <source>
        <strain evidence="4">KC07075</strain>
        <strain evidence="5 7">KC07079</strain>
    </source>
</reference>
<gene>
    <name evidence="4" type="primary">menE</name>
    <name evidence="4" type="ORF">RCZ15_15800</name>
    <name evidence="5" type="ORF">RCZ16_18780</name>
</gene>
<evidence type="ECO:0000313" key="7">
    <source>
        <dbReference type="Proteomes" id="UP001208692"/>
    </source>
</evidence>
<dbReference type="EMBL" id="BQKA01000030">
    <property type="protein sequence ID" value="GJM50607.1"/>
    <property type="molecule type" value="Genomic_DNA"/>
</dbReference>
<evidence type="ECO:0000313" key="5">
    <source>
        <dbReference type="EMBL" id="GJM53562.1"/>
    </source>
</evidence>
<evidence type="ECO:0000256" key="2">
    <source>
        <dbReference type="ARBA" id="ARBA00022598"/>
    </source>
</evidence>
<dbReference type="Pfam" id="PF00501">
    <property type="entry name" value="AMP-binding"/>
    <property type="match status" value="1"/>
</dbReference>
<dbReference type="PANTHER" id="PTHR43201">
    <property type="entry name" value="ACYL-COA SYNTHETASE"/>
    <property type="match status" value="1"/>
</dbReference>
<feature type="domain" description="AMP-dependent synthetase/ligase" evidence="3">
    <location>
        <begin position="61"/>
        <end position="211"/>
    </location>
</feature>
<dbReference type="Gene3D" id="3.40.50.12780">
    <property type="entry name" value="N-terminal domain of ligase-like"/>
    <property type="match status" value="1"/>
</dbReference>
<dbReference type="PANTHER" id="PTHR43201:SF5">
    <property type="entry name" value="MEDIUM-CHAIN ACYL-COA LIGASE ACSF2, MITOCHONDRIAL"/>
    <property type="match status" value="1"/>
</dbReference>
<dbReference type="EMBL" id="BQKB01000042">
    <property type="protein sequence ID" value="GJM53562.1"/>
    <property type="molecule type" value="Genomic_DNA"/>
</dbReference>
<name>A0AAV5ATH7_9FLAO</name>
<dbReference type="SUPFAM" id="SSF56801">
    <property type="entry name" value="Acetyl-CoA synthetase-like"/>
    <property type="match status" value="1"/>
</dbReference>
<evidence type="ECO:0000259" key="3">
    <source>
        <dbReference type="Pfam" id="PF00501"/>
    </source>
</evidence>
<keyword evidence="7" id="KW-1185">Reference proteome</keyword>
<dbReference type="InterPro" id="IPR042099">
    <property type="entry name" value="ANL_N_sf"/>
</dbReference>
<dbReference type="GO" id="GO:0006631">
    <property type="term" value="P:fatty acid metabolic process"/>
    <property type="evidence" value="ECO:0007669"/>
    <property type="project" value="TreeGrafter"/>
</dbReference>
<dbReference type="InterPro" id="IPR045851">
    <property type="entry name" value="AMP-bd_C_sf"/>
</dbReference>
<dbReference type="RefSeq" id="WP_264845715.1">
    <property type="nucleotide sequence ID" value="NZ_BPMA01000014.1"/>
</dbReference>
<evidence type="ECO:0000256" key="1">
    <source>
        <dbReference type="ARBA" id="ARBA00006432"/>
    </source>
</evidence>
<dbReference type="Proteomes" id="UP001207736">
    <property type="component" value="Unassembled WGS sequence"/>
</dbReference>
<dbReference type="InterPro" id="IPR000873">
    <property type="entry name" value="AMP-dep_synth/lig_dom"/>
</dbReference>
<dbReference type="GO" id="GO:0031956">
    <property type="term" value="F:medium-chain fatty acid-CoA ligase activity"/>
    <property type="evidence" value="ECO:0007669"/>
    <property type="project" value="TreeGrafter"/>
</dbReference>
<dbReference type="Proteomes" id="UP001208692">
    <property type="component" value="Unassembled WGS sequence"/>
</dbReference>